<comment type="caution">
    <text evidence="2">The sequence shown here is derived from an EMBL/GenBank/DDBJ whole genome shotgun (WGS) entry which is preliminary data.</text>
</comment>
<evidence type="ECO:0000313" key="3">
    <source>
        <dbReference type="Proteomes" id="UP000636800"/>
    </source>
</evidence>
<organism evidence="2 3">
    <name type="scientific">Vanilla planifolia</name>
    <name type="common">Vanilla</name>
    <dbReference type="NCBI Taxonomy" id="51239"/>
    <lineage>
        <taxon>Eukaryota</taxon>
        <taxon>Viridiplantae</taxon>
        <taxon>Streptophyta</taxon>
        <taxon>Embryophyta</taxon>
        <taxon>Tracheophyta</taxon>
        <taxon>Spermatophyta</taxon>
        <taxon>Magnoliopsida</taxon>
        <taxon>Liliopsida</taxon>
        <taxon>Asparagales</taxon>
        <taxon>Orchidaceae</taxon>
        <taxon>Vanilloideae</taxon>
        <taxon>Vanilleae</taxon>
        <taxon>Vanilla</taxon>
    </lineage>
</organism>
<dbReference type="Proteomes" id="UP000636800">
    <property type="component" value="Unassembled WGS sequence"/>
</dbReference>
<feature type="region of interest" description="Disordered" evidence="1">
    <location>
        <begin position="260"/>
        <end position="284"/>
    </location>
</feature>
<evidence type="ECO:0008006" key="4">
    <source>
        <dbReference type="Google" id="ProtNLM"/>
    </source>
</evidence>
<evidence type="ECO:0000313" key="2">
    <source>
        <dbReference type="EMBL" id="KAG0452504.1"/>
    </source>
</evidence>
<protein>
    <recommendedName>
        <fullName evidence="4">Wound-responsive family protein</fullName>
    </recommendedName>
</protein>
<proteinExistence type="predicted"/>
<dbReference type="AlphaFoldDB" id="A0A835PIM0"/>
<accession>A0A835PIM0</accession>
<feature type="region of interest" description="Disordered" evidence="1">
    <location>
        <begin position="1"/>
        <end position="53"/>
    </location>
</feature>
<dbReference type="OrthoDB" id="2013972at2759"/>
<reference evidence="2 3" key="1">
    <citation type="journal article" date="2020" name="Nat. Food">
        <title>A phased Vanilla planifolia genome enables genetic improvement of flavour and production.</title>
        <authorList>
            <person name="Hasing T."/>
            <person name="Tang H."/>
            <person name="Brym M."/>
            <person name="Khazi F."/>
            <person name="Huang T."/>
            <person name="Chambers A.H."/>
        </authorList>
    </citation>
    <scope>NUCLEOTIDE SEQUENCE [LARGE SCALE GENOMIC DNA]</scope>
    <source>
        <tissue evidence="2">Leaf</tissue>
    </source>
</reference>
<sequence length="385" mass="42389">MEGDKGGSGSSCRVSDSFSLDHPAASPPQPQQPAIPAPAPKPAKETPATGQRQLFTVELRPGETTIVSWKKLISEFGSGNGEASTCKLNANNPAPEVRPNAGVRTSEDDLQHTLQPPNCFSAVIEKIERLYMGKESSDEEELDGVQMMINMILRIPLLMILSCEASSSPNMALMKRRKKEPEKVQNESNREHVSTEHANIGNMKIKAAARNAPLVARKSSPAKVVTSSGEHYQDGKLLKTKANASTGIYKKRTVDFANTSEVPSARKTNKDTSSGKAELKDFDKNRSLPLKDHYKSSGGVESFDATYQAYREKGVTSQIDPQPKKIYNGENEYKTAKVPHKERLDTGEYSKLTSYPTYPVTHKVREGTMRPKGTTLERAIRDLEK</sequence>
<gene>
    <name evidence="2" type="ORF">HPP92_025168</name>
</gene>
<dbReference type="EMBL" id="JADCNL010000014">
    <property type="protein sequence ID" value="KAG0452504.1"/>
    <property type="molecule type" value="Genomic_DNA"/>
</dbReference>
<name>A0A835PIM0_VANPL</name>
<evidence type="ECO:0000256" key="1">
    <source>
        <dbReference type="SAM" id="MobiDB-lite"/>
    </source>
</evidence>
<keyword evidence="3" id="KW-1185">Reference proteome</keyword>
<feature type="compositionally biased region" description="Pro residues" evidence="1">
    <location>
        <begin position="25"/>
        <end position="41"/>
    </location>
</feature>